<dbReference type="CDD" id="cd00298">
    <property type="entry name" value="ACD_sHsps_p23-like"/>
    <property type="match status" value="1"/>
</dbReference>
<name>A0ABV1F268_9BACI</name>
<comment type="caution">
    <text evidence="1">The sequence shown here is derived from an EMBL/GenBank/DDBJ whole genome shotgun (WGS) entry which is preliminary data.</text>
</comment>
<reference evidence="1 2" key="1">
    <citation type="submission" date="2024-03" db="EMBL/GenBank/DDBJ databases">
        <title>Human intestinal bacterial collection.</title>
        <authorList>
            <person name="Pauvert C."/>
            <person name="Hitch T.C.A."/>
            <person name="Clavel T."/>
        </authorList>
    </citation>
    <scope>NUCLEOTIDE SEQUENCE [LARGE SCALE GENOMIC DNA]</scope>
    <source>
        <strain evidence="1 2">CLA-SR-H024</strain>
    </source>
</reference>
<evidence type="ECO:0000313" key="2">
    <source>
        <dbReference type="Proteomes" id="UP001465426"/>
    </source>
</evidence>
<dbReference type="SUPFAM" id="SSF49764">
    <property type="entry name" value="HSP20-like chaperones"/>
    <property type="match status" value="1"/>
</dbReference>
<keyword evidence="2" id="KW-1185">Reference proteome</keyword>
<dbReference type="InterPro" id="IPR008978">
    <property type="entry name" value="HSP20-like_chaperone"/>
</dbReference>
<dbReference type="RefSeq" id="WP_311298667.1">
    <property type="nucleotide sequence ID" value="NZ_JBBMFN010000053.1"/>
</dbReference>
<proteinExistence type="predicted"/>
<gene>
    <name evidence="1" type="ORF">WMO63_17605</name>
</gene>
<evidence type="ECO:0000313" key="1">
    <source>
        <dbReference type="EMBL" id="MEQ2467473.1"/>
    </source>
</evidence>
<dbReference type="EMBL" id="JBBMFN010000053">
    <property type="protein sequence ID" value="MEQ2467473.1"/>
    <property type="molecule type" value="Genomic_DNA"/>
</dbReference>
<sequence>MKNKHIFAKVRKDEFPMFPWNLFPFNKDSKNRMDQMNPQDIQKYVQEMMDKLMPESLQKMEPDTMFQQFSKGANYRNDNIHDSEKFNYVVFETHHHVYVRIPILESSWLEHIKIFYTSNQLVIEHIPSFEDKHMITLPAIVRKKGSAAVYKDHILEIRIQKNIDIQFSEIDVTEMN</sequence>
<accession>A0ABV1F268</accession>
<organism evidence="1 2">
    <name type="scientific">Niallia hominis</name>
    <dbReference type="NCBI Taxonomy" id="3133173"/>
    <lineage>
        <taxon>Bacteria</taxon>
        <taxon>Bacillati</taxon>
        <taxon>Bacillota</taxon>
        <taxon>Bacilli</taxon>
        <taxon>Bacillales</taxon>
        <taxon>Bacillaceae</taxon>
        <taxon>Niallia</taxon>
    </lineage>
</organism>
<dbReference type="Proteomes" id="UP001465426">
    <property type="component" value="Unassembled WGS sequence"/>
</dbReference>
<protein>
    <submittedName>
        <fullName evidence="1">Hsp20/alpha crystallin family protein</fullName>
    </submittedName>
</protein>